<keyword evidence="2" id="KW-0812">Transmembrane</keyword>
<dbReference type="PATRIC" id="fig|1434108.4.peg.3957"/>
<feature type="region of interest" description="Disordered" evidence="1">
    <location>
        <begin position="319"/>
        <end position="365"/>
    </location>
</feature>
<evidence type="ECO:0000313" key="4">
    <source>
        <dbReference type="Proteomes" id="UP000033033"/>
    </source>
</evidence>
<evidence type="ECO:0000256" key="1">
    <source>
        <dbReference type="SAM" id="MobiDB-lite"/>
    </source>
</evidence>
<feature type="compositionally biased region" description="Basic and acidic residues" evidence="1">
    <location>
        <begin position="329"/>
        <end position="338"/>
    </location>
</feature>
<evidence type="ECO:0000256" key="2">
    <source>
        <dbReference type="SAM" id="Phobius"/>
    </source>
</evidence>
<name>A0A0E3QX27_METBA</name>
<accession>A0A0E3QX27</accession>
<dbReference type="Proteomes" id="UP000033033">
    <property type="component" value="Chromosome"/>
</dbReference>
<sequence length="384" mass="43522">MKKIKFVLIYLMEFLMIFYCTTGTAFGVNLTDNKSVQSGDNLNTGITNVNFDYYKYFFGLDSYGNTVITRYGKLPLLETEEQKESWNSTLEELSNKIKDPLASKYMYPQGEVVTCGTNEKGYFVILFKYGNVDEPLMDEIYVLIDNSAKEMKINDIPVEFGYGTYRQEITLNSEQGIYYWFGENMDNLSESDIHIIQEIMKEKPTTPVQKIVAAYGKIPLLKDQNEIITWADKLSAIAGSTQNKINPYMEREQVIVYGGELTRLEVGINETLPSKEKNTIIKEIYQIIDEEARRQNITDVPVIFDEGVFINEVATEDTEAEETNLSLSEEEKTRELNNSKDNNSESDNVSSSSGNESSKKNSTPGFGLLSGLVCLCGGWKFGKK</sequence>
<evidence type="ECO:0000313" key="3">
    <source>
        <dbReference type="EMBL" id="AKB56120.1"/>
    </source>
</evidence>
<reference evidence="3 4" key="1">
    <citation type="submission" date="2014-07" db="EMBL/GenBank/DDBJ databases">
        <title>Methanogenic archaea and the global carbon cycle.</title>
        <authorList>
            <person name="Henriksen J.R."/>
            <person name="Luke J."/>
            <person name="Reinhart S."/>
            <person name="Benedict M.N."/>
            <person name="Youngblut N.D."/>
            <person name="Metcalf M.E."/>
            <person name="Whitaker R.J."/>
            <person name="Metcalf W.W."/>
        </authorList>
    </citation>
    <scope>NUCLEOTIDE SEQUENCE [LARGE SCALE GENOMIC DNA]</scope>
    <source>
        <strain evidence="3 4">MS</strain>
    </source>
</reference>
<keyword evidence="2" id="KW-1133">Transmembrane helix</keyword>
<protein>
    <recommendedName>
        <fullName evidence="5">GTPases-Sulfate adenylate transferase subunit 1</fullName>
    </recommendedName>
</protein>
<feature type="compositionally biased region" description="Low complexity" evidence="1">
    <location>
        <begin position="339"/>
        <end position="365"/>
    </location>
</feature>
<keyword evidence="4" id="KW-1185">Reference proteome</keyword>
<dbReference type="KEGG" id="mby:MSBRM_3122"/>
<dbReference type="HOGENOM" id="CLU_724835_0_0_2"/>
<dbReference type="AlphaFoldDB" id="A0A0E3QX27"/>
<feature type="transmembrane region" description="Helical" evidence="2">
    <location>
        <begin position="7"/>
        <end position="28"/>
    </location>
</feature>
<dbReference type="EMBL" id="CP009528">
    <property type="protein sequence ID" value="AKB56120.1"/>
    <property type="molecule type" value="Genomic_DNA"/>
</dbReference>
<gene>
    <name evidence="3" type="ORF">MSBRM_3122</name>
</gene>
<organism evidence="3 4">
    <name type="scientific">Methanosarcina barkeri MS</name>
    <dbReference type="NCBI Taxonomy" id="1434108"/>
    <lineage>
        <taxon>Archaea</taxon>
        <taxon>Methanobacteriati</taxon>
        <taxon>Methanobacteriota</taxon>
        <taxon>Stenosarchaea group</taxon>
        <taxon>Methanomicrobia</taxon>
        <taxon>Methanosarcinales</taxon>
        <taxon>Methanosarcinaceae</taxon>
        <taxon>Methanosarcina</taxon>
    </lineage>
</organism>
<keyword evidence="2" id="KW-0472">Membrane</keyword>
<dbReference type="GeneID" id="24846449"/>
<proteinExistence type="predicted"/>
<dbReference type="RefSeq" id="WP_048122004.1">
    <property type="nucleotide sequence ID" value="NZ_CP009528.1"/>
</dbReference>
<evidence type="ECO:0008006" key="5">
    <source>
        <dbReference type="Google" id="ProtNLM"/>
    </source>
</evidence>